<dbReference type="InterPro" id="IPR005956">
    <property type="entry name" value="4OHPhenylPyrv_dOase"/>
</dbReference>
<evidence type="ECO:0000256" key="7">
    <source>
        <dbReference type="ARBA" id="ARBA00022878"/>
    </source>
</evidence>
<dbReference type="AlphaFoldDB" id="A0A1I8IJD7"/>
<keyword evidence="5" id="KW-0479">Metal-binding</keyword>
<dbReference type="PROSITE" id="PS51819">
    <property type="entry name" value="VOC"/>
    <property type="match status" value="1"/>
</dbReference>
<dbReference type="Proteomes" id="UP000095280">
    <property type="component" value="Unplaced"/>
</dbReference>
<dbReference type="PANTHER" id="PTHR11959">
    <property type="entry name" value="4-HYDROXYPHENYLPYRUVATE DIOXYGENASE"/>
    <property type="match status" value="1"/>
</dbReference>
<protein>
    <recommendedName>
        <fullName evidence="4">4-hydroxyphenylpyruvate dioxygenase</fullName>
        <ecNumber evidence="4">1.13.11.27</ecNumber>
    </recommendedName>
</protein>
<name>A0A1I8IJD7_9PLAT</name>
<dbReference type="GO" id="GO:0006559">
    <property type="term" value="P:L-phenylalanine catabolic process"/>
    <property type="evidence" value="ECO:0007669"/>
    <property type="project" value="UniProtKB-KW"/>
</dbReference>
<evidence type="ECO:0000256" key="1">
    <source>
        <dbReference type="ARBA" id="ARBA00001962"/>
    </source>
</evidence>
<evidence type="ECO:0000313" key="12">
    <source>
        <dbReference type="WBParaSite" id="maker-uti_cns_0013377-snap-gene-0.3-mRNA-1"/>
    </source>
</evidence>
<comment type="pathway">
    <text evidence="2">Amino-acid degradation; L-phenylalanine degradation; acetoacetate and fumarate from L-phenylalanine: step 3/6.</text>
</comment>
<dbReference type="PANTHER" id="PTHR11959:SF1">
    <property type="entry name" value="4-HYDROXYPHENYLPYRUVATE DIOXYGENASE"/>
    <property type="match status" value="1"/>
</dbReference>
<keyword evidence="6" id="KW-0677">Repeat</keyword>
<feature type="domain" description="VOC" evidence="10">
    <location>
        <begin position="9"/>
        <end position="143"/>
    </location>
</feature>
<dbReference type="GO" id="GO:0046872">
    <property type="term" value="F:metal ion binding"/>
    <property type="evidence" value="ECO:0007669"/>
    <property type="project" value="UniProtKB-KW"/>
</dbReference>
<dbReference type="GO" id="GO:0003868">
    <property type="term" value="F:4-hydroxyphenylpyruvate dioxygenase activity"/>
    <property type="evidence" value="ECO:0007669"/>
    <property type="project" value="UniProtKB-EC"/>
</dbReference>
<evidence type="ECO:0000256" key="2">
    <source>
        <dbReference type="ARBA" id="ARBA00005162"/>
    </source>
</evidence>
<evidence type="ECO:0000256" key="6">
    <source>
        <dbReference type="ARBA" id="ARBA00022737"/>
    </source>
</evidence>
<evidence type="ECO:0000259" key="10">
    <source>
        <dbReference type="PROSITE" id="PS51819"/>
    </source>
</evidence>
<evidence type="ECO:0000256" key="8">
    <source>
        <dbReference type="ARBA" id="ARBA00023004"/>
    </source>
</evidence>
<proteinExistence type="inferred from homology"/>
<evidence type="ECO:0000256" key="5">
    <source>
        <dbReference type="ARBA" id="ARBA00022723"/>
    </source>
</evidence>
<keyword evidence="9" id="KW-0585">Phenylalanine catabolism</keyword>
<dbReference type="InterPro" id="IPR041736">
    <property type="entry name" value="4OHPhenylPyrv_dOase_N"/>
</dbReference>
<dbReference type="CDD" id="cd08342">
    <property type="entry name" value="HPPD_N_like"/>
    <property type="match status" value="1"/>
</dbReference>
<dbReference type="GO" id="GO:0006572">
    <property type="term" value="P:L-tyrosine catabolic process"/>
    <property type="evidence" value="ECO:0007669"/>
    <property type="project" value="UniProtKB-KW"/>
</dbReference>
<dbReference type="InterPro" id="IPR037523">
    <property type="entry name" value="VOC_core"/>
</dbReference>
<evidence type="ECO:0000256" key="9">
    <source>
        <dbReference type="ARBA" id="ARBA00023232"/>
    </source>
</evidence>
<evidence type="ECO:0000256" key="3">
    <source>
        <dbReference type="ARBA" id="ARBA00005877"/>
    </source>
</evidence>
<keyword evidence="7" id="KW-0828">Tyrosine catabolism</keyword>
<evidence type="ECO:0000256" key="4">
    <source>
        <dbReference type="ARBA" id="ARBA00013222"/>
    </source>
</evidence>
<dbReference type="GO" id="GO:0005789">
    <property type="term" value="C:endoplasmic reticulum membrane"/>
    <property type="evidence" value="ECO:0007669"/>
    <property type="project" value="TreeGrafter"/>
</dbReference>
<dbReference type="InterPro" id="IPR029068">
    <property type="entry name" value="Glyas_Bleomycin-R_OHBP_Dase"/>
</dbReference>
<reference evidence="12" key="1">
    <citation type="submission" date="2016-11" db="UniProtKB">
        <authorList>
            <consortium name="WormBaseParasite"/>
        </authorList>
    </citation>
    <scope>IDENTIFICATION</scope>
</reference>
<dbReference type="GO" id="GO:0000139">
    <property type="term" value="C:Golgi membrane"/>
    <property type="evidence" value="ECO:0007669"/>
    <property type="project" value="TreeGrafter"/>
</dbReference>
<comment type="cofactor">
    <cofactor evidence="1">
        <name>Fe cation</name>
        <dbReference type="ChEBI" id="CHEBI:24875"/>
    </cofactor>
</comment>
<keyword evidence="8" id="KW-0408">Iron</keyword>
<sequence>TSYTDKGPKPDKGKFKAFGHVTFWAAAHYCARLGFKPLAYRGLETGSRQVASHVVQQNRVIFVFESMLEPFKPEEMGQHLIKHGDGVKDIAFEVEDLDGIYKKAIDCGAAVVREPWTESDKNGSVRFARMKTYGDTTHTFFERSSYTGLFLPNFVPAKEDPLLSLLPEVGLQFIDHIVGNQPNDEMAGVADWWVNAVIVAL</sequence>
<accession>A0A1I8IJD7</accession>
<evidence type="ECO:0000313" key="11">
    <source>
        <dbReference type="Proteomes" id="UP000095280"/>
    </source>
</evidence>
<dbReference type="EC" id="1.13.11.27" evidence="4"/>
<comment type="similarity">
    <text evidence="3">Belongs to the 4HPPD family.</text>
</comment>
<dbReference type="WBParaSite" id="maker-uti_cns_0013377-snap-gene-0.3-mRNA-1">
    <property type="protein sequence ID" value="maker-uti_cns_0013377-snap-gene-0.3-mRNA-1"/>
    <property type="gene ID" value="maker-uti_cns_0013377-snap-gene-0.3"/>
</dbReference>
<dbReference type="Gene3D" id="3.10.180.10">
    <property type="entry name" value="2,3-Dihydroxybiphenyl 1,2-Dioxygenase, domain 1"/>
    <property type="match status" value="1"/>
</dbReference>
<keyword evidence="11" id="KW-1185">Reference proteome</keyword>
<organism evidence="11 12">
    <name type="scientific">Macrostomum lignano</name>
    <dbReference type="NCBI Taxonomy" id="282301"/>
    <lineage>
        <taxon>Eukaryota</taxon>
        <taxon>Metazoa</taxon>
        <taxon>Spiralia</taxon>
        <taxon>Lophotrochozoa</taxon>
        <taxon>Platyhelminthes</taxon>
        <taxon>Rhabditophora</taxon>
        <taxon>Macrostomorpha</taxon>
        <taxon>Macrostomida</taxon>
        <taxon>Macrostomidae</taxon>
        <taxon>Macrostomum</taxon>
    </lineage>
</organism>
<dbReference type="SUPFAM" id="SSF54593">
    <property type="entry name" value="Glyoxalase/Bleomycin resistance protein/Dihydroxybiphenyl dioxygenase"/>
    <property type="match status" value="1"/>
</dbReference>